<feature type="transmembrane region" description="Helical" evidence="1">
    <location>
        <begin position="52"/>
        <end position="71"/>
    </location>
</feature>
<keyword evidence="3" id="KW-1185">Reference proteome</keyword>
<feature type="transmembrane region" description="Helical" evidence="1">
    <location>
        <begin position="28"/>
        <end position="46"/>
    </location>
</feature>
<feature type="transmembrane region" description="Helical" evidence="1">
    <location>
        <begin position="83"/>
        <end position="104"/>
    </location>
</feature>
<evidence type="ECO:0000313" key="3">
    <source>
        <dbReference type="Proteomes" id="UP000231586"/>
    </source>
</evidence>
<dbReference type="AlphaFoldDB" id="A0A2M8W1K5"/>
<keyword evidence="1" id="KW-0812">Transmembrane</keyword>
<name>A0A2M8W1K5_9MICO</name>
<keyword evidence="1" id="KW-0472">Membrane</keyword>
<feature type="transmembrane region" description="Helical" evidence="1">
    <location>
        <begin position="116"/>
        <end position="136"/>
    </location>
</feature>
<dbReference type="Proteomes" id="UP000231586">
    <property type="component" value="Unassembled WGS sequence"/>
</dbReference>
<dbReference type="RefSeq" id="WP_100351327.1">
    <property type="nucleotide sequence ID" value="NZ_PGTZ01000014.1"/>
</dbReference>
<organism evidence="2 3">
    <name type="scientific">Luteimicrobium subarcticum</name>
    <dbReference type="NCBI Taxonomy" id="620910"/>
    <lineage>
        <taxon>Bacteria</taxon>
        <taxon>Bacillati</taxon>
        <taxon>Actinomycetota</taxon>
        <taxon>Actinomycetes</taxon>
        <taxon>Micrococcales</taxon>
        <taxon>Luteimicrobium</taxon>
    </lineage>
</organism>
<accession>A0A2M8W1K5</accession>
<dbReference type="EMBL" id="PGTZ01000014">
    <property type="protein sequence ID" value="PJI84789.1"/>
    <property type="molecule type" value="Genomic_DNA"/>
</dbReference>
<comment type="caution">
    <text evidence="2">The sequence shown here is derived from an EMBL/GenBank/DDBJ whole genome shotgun (WGS) entry which is preliminary data.</text>
</comment>
<evidence type="ECO:0008006" key="4">
    <source>
        <dbReference type="Google" id="ProtNLM"/>
    </source>
</evidence>
<sequence length="147" mass="15493">MTPDDPQGASRISPNAARSLFRTALRDVLVFLAVLAVAGVVVGAVVDGLAGVWGALMGVGVAVIFSGTTVWSMWRTADSSPQALIAVVAGSWLAKMIVLFVLLLVLQSMDFYNKPVFGVVLIVGVLGSVVLDTLAVRRARIPYVDPR</sequence>
<proteinExistence type="predicted"/>
<keyword evidence="1" id="KW-1133">Transmembrane helix</keyword>
<protein>
    <recommendedName>
        <fullName evidence="4">ATP synthase protein I</fullName>
    </recommendedName>
</protein>
<gene>
    <name evidence="2" type="ORF">CLV34_3247</name>
</gene>
<reference evidence="2 3" key="1">
    <citation type="submission" date="2017-11" db="EMBL/GenBank/DDBJ databases">
        <title>Genomic Encyclopedia of Archaeal and Bacterial Type Strains, Phase II (KMG-II): From Individual Species to Whole Genera.</title>
        <authorList>
            <person name="Goeker M."/>
        </authorList>
    </citation>
    <scope>NUCLEOTIDE SEQUENCE [LARGE SCALE GENOMIC DNA]</scope>
    <source>
        <strain evidence="2 3">DSM 22413</strain>
    </source>
</reference>
<evidence type="ECO:0000313" key="2">
    <source>
        <dbReference type="EMBL" id="PJI84789.1"/>
    </source>
</evidence>
<dbReference type="OrthoDB" id="5148809at2"/>
<evidence type="ECO:0000256" key="1">
    <source>
        <dbReference type="SAM" id="Phobius"/>
    </source>
</evidence>